<dbReference type="Gene3D" id="1.10.600.10">
    <property type="entry name" value="Farnesyl Diphosphate Synthase"/>
    <property type="match status" value="1"/>
</dbReference>
<accession>W5TJ90</accession>
<protein>
    <recommendedName>
        <fullName evidence="2">Terpene synthase</fullName>
        <ecNumber evidence="2">4.2.3.-</ecNumber>
    </recommendedName>
</protein>
<comment type="cofactor">
    <cofactor evidence="2">
        <name>Mg(2+)</name>
        <dbReference type="ChEBI" id="CHEBI:18420"/>
    </cofactor>
</comment>
<dbReference type="STRING" id="1415166.NONO_c25360"/>
<comment type="similarity">
    <text evidence="2">Belongs to the terpene synthase family.</text>
</comment>
<sequence length="342" mass="38029">MTLTPDTFAAAFDALAPQQNPHAVTAIRHVNDWVAAQGLVVREAARDRFARADFGAFAALVYPTADAAALDLTADWFAWFFLLDDQLDDGVIGHAPERLAALMASILDVVGDRPIEPDAPMIVRALADLWERTTPVTGPVWRRRFIDHATRCALAAVWEADNRVHATVPSDAEYVTQRRHTGAIYPCMDLIEIVERIELPDGVYTGELFTRTLDAACDVVCWTNDVFSVDKEAALGEYHNLVSLHEHWDRVSRTAALETTMTRIVDRLAEFTELQPRVLAAWPEHAEELAGYLAGMRSWMRGNLDWSAETRRYRDTLGGSGTPAQYLESALVDAVAGRKVSR</sequence>
<evidence type="ECO:0000256" key="1">
    <source>
        <dbReference type="ARBA" id="ARBA00023239"/>
    </source>
</evidence>
<dbReference type="KEGG" id="nno:NONO_c25360"/>
<dbReference type="SUPFAM" id="SSF48576">
    <property type="entry name" value="Terpenoid synthases"/>
    <property type="match status" value="1"/>
</dbReference>
<dbReference type="GO" id="GO:0046872">
    <property type="term" value="F:metal ion binding"/>
    <property type="evidence" value="ECO:0007669"/>
    <property type="project" value="UniProtKB-KW"/>
</dbReference>
<evidence type="ECO:0000313" key="3">
    <source>
        <dbReference type="EMBL" id="AHH17331.1"/>
    </source>
</evidence>
<dbReference type="PATRIC" id="fig|1415166.3.peg.2596"/>
<dbReference type="InterPro" id="IPR008949">
    <property type="entry name" value="Isoprenoid_synthase_dom_sf"/>
</dbReference>
<dbReference type="OrthoDB" id="3676909at2"/>
<dbReference type="EC" id="4.2.3.-" evidence="2"/>
<dbReference type="SFLD" id="SFLDG01020">
    <property type="entry name" value="Terpene_Cyclase_Like_2"/>
    <property type="match status" value="1"/>
</dbReference>
<dbReference type="InterPro" id="IPR034686">
    <property type="entry name" value="Terpene_cyclase-like_2"/>
</dbReference>
<dbReference type="AlphaFoldDB" id="W5TJ90"/>
<dbReference type="eggNOG" id="COG0664">
    <property type="taxonomic scope" value="Bacteria"/>
</dbReference>
<organism evidence="3 4">
    <name type="scientific">Nocardia nova SH22a</name>
    <dbReference type="NCBI Taxonomy" id="1415166"/>
    <lineage>
        <taxon>Bacteria</taxon>
        <taxon>Bacillati</taxon>
        <taxon>Actinomycetota</taxon>
        <taxon>Actinomycetes</taxon>
        <taxon>Mycobacteriales</taxon>
        <taxon>Nocardiaceae</taxon>
        <taxon>Nocardia</taxon>
    </lineage>
</organism>
<evidence type="ECO:0000256" key="2">
    <source>
        <dbReference type="RuleBase" id="RU366034"/>
    </source>
</evidence>
<keyword evidence="4" id="KW-1185">Reference proteome</keyword>
<dbReference type="HOGENOM" id="CLU_042538_2_1_11"/>
<reference evidence="3 4" key="1">
    <citation type="journal article" date="2014" name="Appl. Environ. Microbiol.">
        <title>Insights into the Microbial Degradation of Rubber and Gutta-Percha by Analysis of the Complete Genome of Nocardia nova SH22a.</title>
        <authorList>
            <person name="Luo Q."/>
            <person name="Hiessl S."/>
            <person name="Poehlein A."/>
            <person name="Daniel R."/>
            <person name="Steinbuchel A."/>
        </authorList>
    </citation>
    <scope>NUCLEOTIDE SEQUENCE [LARGE SCALE GENOMIC DNA]</scope>
    <source>
        <strain evidence="3">SH22a</strain>
    </source>
</reference>
<dbReference type="Proteomes" id="UP000019150">
    <property type="component" value="Chromosome"/>
</dbReference>
<dbReference type="SFLD" id="SFLDS00005">
    <property type="entry name" value="Isoprenoid_Synthase_Type_I"/>
    <property type="match status" value="1"/>
</dbReference>
<dbReference type="Pfam" id="PF19086">
    <property type="entry name" value="Terpene_syn_C_2"/>
    <property type="match status" value="1"/>
</dbReference>
<keyword evidence="2" id="KW-0479">Metal-binding</keyword>
<dbReference type="RefSeq" id="WP_025348809.1">
    <property type="nucleotide sequence ID" value="NZ_CP006850.1"/>
</dbReference>
<gene>
    <name evidence="3" type="ORF">NONO_c25360</name>
</gene>
<dbReference type="PANTHER" id="PTHR35201">
    <property type="entry name" value="TERPENE SYNTHASE"/>
    <property type="match status" value="1"/>
</dbReference>
<keyword evidence="1 2" id="KW-0456">Lyase</keyword>
<keyword evidence="2" id="KW-0460">Magnesium</keyword>
<dbReference type="GO" id="GO:0010333">
    <property type="term" value="F:terpene synthase activity"/>
    <property type="evidence" value="ECO:0007669"/>
    <property type="project" value="InterPro"/>
</dbReference>
<dbReference type="PANTHER" id="PTHR35201:SF4">
    <property type="entry name" value="BETA-PINACENE SYNTHASE-RELATED"/>
    <property type="match status" value="1"/>
</dbReference>
<evidence type="ECO:0000313" key="4">
    <source>
        <dbReference type="Proteomes" id="UP000019150"/>
    </source>
</evidence>
<name>W5TJ90_9NOCA</name>
<dbReference type="EMBL" id="CP006850">
    <property type="protein sequence ID" value="AHH17331.1"/>
    <property type="molecule type" value="Genomic_DNA"/>
</dbReference>
<proteinExistence type="inferred from homology"/>